<dbReference type="EMBL" id="KE561200">
    <property type="protein sequence ID" value="EPZ31942.1"/>
    <property type="molecule type" value="Genomic_DNA"/>
</dbReference>
<reference evidence="1 2" key="1">
    <citation type="journal article" date="2013" name="Curr. Biol.">
        <title>Shared signatures of parasitism and phylogenomics unite Cryptomycota and microsporidia.</title>
        <authorList>
            <person name="James T.Y."/>
            <person name="Pelin A."/>
            <person name="Bonen L."/>
            <person name="Ahrendt S."/>
            <person name="Sain D."/>
            <person name="Corradi N."/>
            <person name="Stajich J.E."/>
        </authorList>
    </citation>
    <scope>NUCLEOTIDE SEQUENCE [LARGE SCALE GENOMIC DNA]</scope>
    <source>
        <strain evidence="1 2">CSF55</strain>
    </source>
</reference>
<keyword evidence="2" id="KW-1185">Reference proteome</keyword>
<dbReference type="HOGENOM" id="CLU_1023613_0_0_1"/>
<evidence type="ECO:0000313" key="2">
    <source>
        <dbReference type="Proteomes" id="UP000030755"/>
    </source>
</evidence>
<name>A0A075ATR1_ROZAC</name>
<evidence type="ECO:0000313" key="1">
    <source>
        <dbReference type="EMBL" id="EPZ31942.1"/>
    </source>
</evidence>
<proteinExistence type="predicted"/>
<gene>
    <name evidence="1" type="ORF">O9G_001952</name>
</gene>
<dbReference type="OrthoDB" id="2110229at2759"/>
<protein>
    <submittedName>
        <fullName evidence="1">Uncharacterized protein</fullName>
    </submittedName>
</protein>
<dbReference type="AlphaFoldDB" id="A0A075ATR1"/>
<dbReference type="Proteomes" id="UP000030755">
    <property type="component" value="Unassembled WGS sequence"/>
</dbReference>
<organism evidence="1 2">
    <name type="scientific">Rozella allomycis (strain CSF55)</name>
    <dbReference type="NCBI Taxonomy" id="988480"/>
    <lineage>
        <taxon>Eukaryota</taxon>
        <taxon>Fungi</taxon>
        <taxon>Fungi incertae sedis</taxon>
        <taxon>Cryptomycota</taxon>
        <taxon>Cryptomycota incertae sedis</taxon>
        <taxon>Rozella</taxon>
    </lineage>
</organism>
<accession>A0A075ATR1</accession>
<sequence length="272" mass="31633">MTGFFEICGKEEQDVVKIQEGIIDILNNCISSKTDEVVKLVTIESQTTSKTLYTKGKEPKLNHFPSLRLNLEARFISSLAVKVSAEIVEKLDLFVRPKKVDHISLAYMNHFTVSKAEYERAKANERSMKKSNLTRKLTLTYHKERTLKDSSESSWRTKSHTDIDIEHVKPQLKRTDSTPNLLALTDEIPIPIDIEELEVFALHFFKDFLEFSKTSWDVAFYELEFESETLDRKHVFREIKRWKNVFDFTSISEDFLANLIARVKSHNGKVRV</sequence>